<keyword evidence="4" id="KW-0732">Signal</keyword>
<dbReference type="AlphaFoldDB" id="A0A087GSG1"/>
<keyword evidence="1" id="KW-0479">Metal-binding</keyword>
<evidence type="ECO:0000256" key="1">
    <source>
        <dbReference type="ARBA" id="ARBA00022723"/>
    </source>
</evidence>
<dbReference type="PROSITE" id="PS50222">
    <property type="entry name" value="EF_HAND_2"/>
    <property type="match status" value="2"/>
</dbReference>
<dbReference type="Gene3D" id="1.10.238.10">
    <property type="entry name" value="EF-hand"/>
    <property type="match status" value="1"/>
</dbReference>
<feature type="domain" description="EF-hand" evidence="5">
    <location>
        <begin position="100"/>
        <end position="135"/>
    </location>
</feature>
<evidence type="ECO:0000313" key="7">
    <source>
        <dbReference type="Proteomes" id="UP000029120"/>
    </source>
</evidence>
<evidence type="ECO:0000256" key="2">
    <source>
        <dbReference type="ARBA" id="ARBA00022737"/>
    </source>
</evidence>
<dbReference type="Proteomes" id="UP000029120">
    <property type="component" value="Chromosome 6"/>
</dbReference>
<dbReference type="GO" id="GO:0005509">
    <property type="term" value="F:calcium ion binding"/>
    <property type="evidence" value="ECO:0007669"/>
    <property type="project" value="InterPro"/>
</dbReference>
<name>A0A087GSG1_ARAAL</name>
<evidence type="ECO:0000259" key="5">
    <source>
        <dbReference type="PROSITE" id="PS50222"/>
    </source>
</evidence>
<evidence type="ECO:0000256" key="4">
    <source>
        <dbReference type="SAM" id="SignalP"/>
    </source>
</evidence>
<evidence type="ECO:0000256" key="3">
    <source>
        <dbReference type="ARBA" id="ARBA00022837"/>
    </source>
</evidence>
<dbReference type="Pfam" id="PF13499">
    <property type="entry name" value="EF-hand_7"/>
    <property type="match status" value="1"/>
</dbReference>
<evidence type="ECO:0000313" key="6">
    <source>
        <dbReference type="EMBL" id="KFK32813.1"/>
    </source>
</evidence>
<proteinExistence type="predicted"/>
<feature type="chain" id="PRO_5001822366" description="EF-hand domain-containing protein" evidence="4">
    <location>
        <begin position="18"/>
        <end position="152"/>
    </location>
</feature>
<gene>
    <name evidence="6" type="ordered locus">AALP_Aa6g291000</name>
</gene>
<dbReference type="InterPro" id="IPR002048">
    <property type="entry name" value="EF_hand_dom"/>
</dbReference>
<keyword evidence="7" id="KW-1185">Reference proteome</keyword>
<feature type="signal peptide" evidence="4">
    <location>
        <begin position="1"/>
        <end position="17"/>
    </location>
</feature>
<dbReference type="InterPro" id="IPR011992">
    <property type="entry name" value="EF-hand-dom_pair"/>
</dbReference>
<keyword evidence="2" id="KW-0677">Repeat</keyword>
<organism evidence="6 7">
    <name type="scientific">Arabis alpina</name>
    <name type="common">Alpine rock-cress</name>
    <dbReference type="NCBI Taxonomy" id="50452"/>
    <lineage>
        <taxon>Eukaryota</taxon>
        <taxon>Viridiplantae</taxon>
        <taxon>Streptophyta</taxon>
        <taxon>Embryophyta</taxon>
        <taxon>Tracheophyta</taxon>
        <taxon>Spermatophyta</taxon>
        <taxon>Magnoliopsida</taxon>
        <taxon>eudicotyledons</taxon>
        <taxon>Gunneridae</taxon>
        <taxon>Pentapetalae</taxon>
        <taxon>rosids</taxon>
        <taxon>malvids</taxon>
        <taxon>Brassicales</taxon>
        <taxon>Brassicaceae</taxon>
        <taxon>Arabideae</taxon>
        <taxon>Arabis</taxon>
    </lineage>
</organism>
<dbReference type="SMART" id="SM00054">
    <property type="entry name" value="EFh"/>
    <property type="match status" value="2"/>
</dbReference>
<keyword evidence="3" id="KW-0106">Calcium</keyword>
<protein>
    <recommendedName>
        <fullName evidence="5">EF-hand domain-containing protein</fullName>
    </recommendedName>
</protein>
<dbReference type="FunFam" id="1.10.238.10:FF:000003">
    <property type="entry name" value="Calmodulin A"/>
    <property type="match status" value="1"/>
</dbReference>
<dbReference type="PANTHER" id="PTHR45942">
    <property type="entry name" value="PROTEIN PHOSPATASE 3 REGULATORY SUBUNIT B ALPHA ISOFORM TYPE 1"/>
    <property type="match status" value="1"/>
</dbReference>
<dbReference type="Gramene" id="KFK32813">
    <property type="protein sequence ID" value="KFK32813"/>
    <property type="gene ID" value="AALP_AA6G291000"/>
</dbReference>
<dbReference type="PROSITE" id="PS00018">
    <property type="entry name" value="EF_HAND_1"/>
    <property type="match status" value="1"/>
</dbReference>
<feature type="domain" description="EF-hand" evidence="5">
    <location>
        <begin position="65"/>
        <end position="99"/>
    </location>
</feature>
<accession>A0A087GSG1</accession>
<reference evidence="7" key="1">
    <citation type="journal article" date="2015" name="Nat. Plants">
        <title>Genome expansion of Arabis alpina linked with retrotransposition and reduced symmetric DNA methylation.</title>
        <authorList>
            <person name="Willing E.M."/>
            <person name="Rawat V."/>
            <person name="Mandakova T."/>
            <person name="Maumus F."/>
            <person name="James G.V."/>
            <person name="Nordstroem K.J."/>
            <person name="Becker C."/>
            <person name="Warthmann N."/>
            <person name="Chica C."/>
            <person name="Szarzynska B."/>
            <person name="Zytnicki M."/>
            <person name="Albani M.C."/>
            <person name="Kiefer C."/>
            <person name="Bergonzi S."/>
            <person name="Castaings L."/>
            <person name="Mateos J.L."/>
            <person name="Berns M.C."/>
            <person name="Bujdoso N."/>
            <person name="Piofczyk T."/>
            <person name="de Lorenzo L."/>
            <person name="Barrero-Sicilia C."/>
            <person name="Mateos I."/>
            <person name="Piednoel M."/>
            <person name="Hagmann J."/>
            <person name="Chen-Min-Tao R."/>
            <person name="Iglesias-Fernandez R."/>
            <person name="Schuster S.C."/>
            <person name="Alonso-Blanco C."/>
            <person name="Roudier F."/>
            <person name="Carbonero P."/>
            <person name="Paz-Ares J."/>
            <person name="Davis S.J."/>
            <person name="Pecinka A."/>
            <person name="Quesneville H."/>
            <person name="Colot V."/>
            <person name="Lysak M.A."/>
            <person name="Weigel D."/>
            <person name="Coupland G."/>
            <person name="Schneeberger K."/>
        </authorList>
    </citation>
    <scope>NUCLEOTIDE SEQUENCE [LARGE SCALE GENOMIC DNA]</scope>
    <source>
        <strain evidence="7">cv. Pajares</strain>
    </source>
</reference>
<dbReference type="CDD" id="cd00051">
    <property type="entry name" value="EFh"/>
    <property type="match status" value="1"/>
</dbReference>
<dbReference type="EMBL" id="CM002874">
    <property type="protein sequence ID" value="KFK32813.1"/>
    <property type="molecule type" value="Genomic_DNA"/>
</dbReference>
<sequence length="152" mass="17731">MFVSLTCLSCGILSSSSLFLYRLGSSCFCFWDRSYLWKREARCFEVLNWWEHDLITSTIQRHGLVREESLRKAFRCLDKDGSQYITKDELDIALKERGMEDDACIEKLISKVDTDNDGKINYEEFCAMMDNGSLQPQGKCKLLPQRQLCFVR</sequence>
<dbReference type="SUPFAM" id="SSF47473">
    <property type="entry name" value="EF-hand"/>
    <property type="match status" value="1"/>
</dbReference>
<dbReference type="InterPro" id="IPR018247">
    <property type="entry name" value="EF_Hand_1_Ca_BS"/>
</dbReference>